<dbReference type="RefSeq" id="WP_094961909.1">
    <property type="nucleotide sequence ID" value="NZ_ABDWLN020000037.1"/>
</dbReference>
<sequence length="114" mass="12881">MQKSITERVFNRSLTALILVLAFSTFNTYANQSPESGTISFNGAVVHPTCTNAVSDTHIKLSCLNNTESTMTNIGLNNITQGKDWNVINDGRNEYSYNWINEEKQLRMLTIKYI</sequence>
<reference evidence="3 4" key="1">
    <citation type="submission" date="2017-07" db="EMBL/GenBank/DDBJ databases">
        <title>blaIMP-27 on transferable plasmids in Proteus mirabilis and Providencia rettgeri.</title>
        <authorList>
            <person name="Potter R."/>
        </authorList>
    </citation>
    <scope>NUCLEOTIDE SEQUENCE [LARGE SCALE GENOMIC DNA]</scope>
    <source>
        <strain evidence="3 4">PR1</strain>
    </source>
</reference>
<evidence type="ECO:0000313" key="3">
    <source>
        <dbReference type="EMBL" id="OZS74133.1"/>
    </source>
</evidence>
<reference evidence="2" key="2">
    <citation type="submission" date="2020-05" db="EMBL/GenBank/DDBJ databases">
        <authorList>
            <person name="Delgado-Blas J."/>
        </authorList>
    </citation>
    <scope>NUCLEOTIDE SEQUENCE</scope>
    <source>
        <strain evidence="2">BB1453</strain>
    </source>
</reference>
<protein>
    <recommendedName>
        <fullName evidence="5">Type 1 fimbrial protein</fullName>
    </recommendedName>
</protein>
<dbReference type="Proteomes" id="UP000216001">
    <property type="component" value="Unassembled WGS sequence"/>
</dbReference>
<dbReference type="EMBL" id="CAHPSF010000015">
    <property type="protein sequence ID" value="CAB5714484.1"/>
    <property type="molecule type" value="Genomic_DNA"/>
</dbReference>
<feature type="signal peptide" evidence="1">
    <location>
        <begin position="1"/>
        <end position="30"/>
    </location>
</feature>
<evidence type="ECO:0008006" key="5">
    <source>
        <dbReference type="Google" id="ProtNLM"/>
    </source>
</evidence>
<dbReference type="GeneID" id="92276804"/>
<name>A0A264VS56_PRORE</name>
<proteinExistence type="predicted"/>
<keyword evidence="1" id="KW-0732">Signal</keyword>
<evidence type="ECO:0000313" key="2">
    <source>
        <dbReference type="EMBL" id="CAB5714484.1"/>
    </source>
</evidence>
<gene>
    <name evidence="3" type="ORF">CHI95_13660</name>
    <name evidence="2" type="ORF">GHA_03966</name>
</gene>
<dbReference type="AlphaFoldDB" id="A0A264VS56"/>
<dbReference type="EMBL" id="NOWC01000015">
    <property type="protein sequence ID" value="OZS74133.1"/>
    <property type="molecule type" value="Genomic_DNA"/>
</dbReference>
<dbReference type="Proteomes" id="UP000834611">
    <property type="component" value="Unassembled WGS sequence"/>
</dbReference>
<accession>A0A264VS56</accession>
<comment type="caution">
    <text evidence="3">The sequence shown here is derived from an EMBL/GenBank/DDBJ whole genome shotgun (WGS) entry which is preliminary data.</text>
</comment>
<feature type="chain" id="PRO_5013261044" description="Type 1 fimbrial protein" evidence="1">
    <location>
        <begin position="31"/>
        <end position="114"/>
    </location>
</feature>
<evidence type="ECO:0000313" key="4">
    <source>
        <dbReference type="Proteomes" id="UP000216001"/>
    </source>
</evidence>
<evidence type="ECO:0000256" key="1">
    <source>
        <dbReference type="SAM" id="SignalP"/>
    </source>
</evidence>
<organism evidence="3 4">
    <name type="scientific">Providencia rettgeri</name>
    <dbReference type="NCBI Taxonomy" id="587"/>
    <lineage>
        <taxon>Bacteria</taxon>
        <taxon>Pseudomonadati</taxon>
        <taxon>Pseudomonadota</taxon>
        <taxon>Gammaproteobacteria</taxon>
        <taxon>Enterobacterales</taxon>
        <taxon>Morganellaceae</taxon>
        <taxon>Providencia</taxon>
    </lineage>
</organism>